<keyword evidence="1" id="KW-0813">Transport</keyword>
<dbReference type="SMART" id="SM00382">
    <property type="entry name" value="AAA"/>
    <property type="match status" value="1"/>
</dbReference>
<dbReference type="Proteomes" id="UP000184212">
    <property type="component" value="Unassembled WGS sequence"/>
</dbReference>
<evidence type="ECO:0000313" key="5">
    <source>
        <dbReference type="EMBL" id="SHH56244.1"/>
    </source>
</evidence>
<dbReference type="PANTHER" id="PTHR42939:SF1">
    <property type="entry name" value="ABC TRANSPORTER ATP-BINDING PROTEIN ALBC-RELATED"/>
    <property type="match status" value="1"/>
</dbReference>
<dbReference type="PROSITE" id="PS50893">
    <property type="entry name" value="ABC_TRANSPORTER_2"/>
    <property type="match status" value="1"/>
</dbReference>
<dbReference type="SUPFAM" id="SSF52540">
    <property type="entry name" value="P-loop containing nucleoside triphosphate hydrolases"/>
    <property type="match status" value="1"/>
</dbReference>
<dbReference type="InterPro" id="IPR051782">
    <property type="entry name" value="ABC_Transporter_VariousFunc"/>
</dbReference>
<gene>
    <name evidence="5" type="ORF">SAMN04488109_4374</name>
</gene>
<dbReference type="InterPro" id="IPR003593">
    <property type="entry name" value="AAA+_ATPase"/>
</dbReference>
<keyword evidence="6" id="KW-1185">Reference proteome</keyword>
<dbReference type="STRING" id="947013.SAMN04488109_4374"/>
<evidence type="ECO:0000313" key="6">
    <source>
        <dbReference type="Proteomes" id="UP000184212"/>
    </source>
</evidence>
<dbReference type="OrthoDB" id="9801987at2"/>
<dbReference type="InterPro" id="IPR027417">
    <property type="entry name" value="P-loop_NTPase"/>
</dbReference>
<dbReference type="Pfam" id="PF00005">
    <property type="entry name" value="ABC_tran"/>
    <property type="match status" value="1"/>
</dbReference>
<organism evidence="5 6">
    <name type="scientific">Chryseolinea serpens</name>
    <dbReference type="NCBI Taxonomy" id="947013"/>
    <lineage>
        <taxon>Bacteria</taxon>
        <taxon>Pseudomonadati</taxon>
        <taxon>Bacteroidota</taxon>
        <taxon>Cytophagia</taxon>
        <taxon>Cytophagales</taxon>
        <taxon>Fulvivirgaceae</taxon>
        <taxon>Chryseolinea</taxon>
    </lineage>
</organism>
<sequence length="210" mass="23402">MLTLQNFSKHYGDALALAIPSLQLEPGIYWIKGENGSGKTTLFRSLTGLLPCEGQVTFNGNISLKDTPLAYRRLVNYSEAEPLYPDFLTPKELVRFIGQAKGASREQQDQLSARFGIDQFFDKPCGACSSGMLKKVSLTLAFLGAPKVIILDEPLITLDEAARRILFTLIQQYNEKQDVIFLLSSHQLLEDAQLLLKGIFTIRNKTIHPA</sequence>
<proteinExistence type="predicted"/>
<dbReference type="RefSeq" id="WP_073138203.1">
    <property type="nucleotide sequence ID" value="NZ_FQWQ01000003.1"/>
</dbReference>
<evidence type="ECO:0000259" key="4">
    <source>
        <dbReference type="PROSITE" id="PS50893"/>
    </source>
</evidence>
<dbReference type="GO" id="GO:0016887">
    <property type="term" value="F:ATP hydrolysis activity"/>
    <property type="evidence" value="ECO:0007669"/>
    <property type="project" value="InterPro"/>
</dbReference>
<dbReference type="AlphaFoldDB" id="A0A1M5TZX9"/>
<dbReference type="InterPro" id="IPR003439">
    <property type="entry name" value="ABC_transporter-like_ATP-bd"/>
</dbReference>
<name>A0A1M5TZX9_9BACT</name>
<evidence type="ECO:0000256" key="1">
    <source>
        <dbReference type="ARBA" id="ARBA00022448"/>
    </source>
</evidence>
<reference evidence="5 6" key="1">
    <citation type="submission" date="2016-11" db="EMBL/GenBank/DDBJ databases">
        <authorList>
            <person name="Jaros S."/>
            <person name="Januszkiewicz K."/>
            <person name="Wedrychowicz H."/>
        </authorList>
    </citation>
    <scope>NUCLEOTIDE SEQUENCE [LARGE SCALE GENOMIC DNA]</scope>
    <source>
        <strain evidence="5 6">DSM 24574</strain>
    </source>
</reference>
<keyword evidence="2" id="KW-0547">Nucleotide-binding</keyword>
<evidence type="ECO:0000256" key="3">
    <source>
        <dbReference type="ARBA" id="ARBA00022840"/>
    </source>
</evidence>
<dbReference type="GO" id="GO:0005524">
    <property type="term" value="F:ATP binding"/>
    <property type="evidence" value="ECO:0007669"/>
    <property type="project" value="UniProtKB-KW"/>
</dbReference>
<keyword evidence="3 5" id="KW-0067">ATP-binding</keyword>
<dbReference type="EMBL" id="FQWQ01000003">
    <property type="protein sequence ID" value="SHH56244.1"/>
    <property type="molecule type" value="Genomic_DNA"/>
</dbReference>
<protein>
    <submittedName>
        <fullName evidence="5">ABC-2 type transport system ATP-binding protein</fullName>
    </submittedName>
</protein>
<accession>A0A1M5TZX9</accession>
<feature type="domain" description="ABC transporter" evidence="4">
    <location>
        <begin position="2"/>
        <end position="210"/>
    </location>
</feature>
<dbReference type="PANTHER" id="PTHR42939">
    <property type="entry name" value="ABC TRANSPORTER ATP-BINDING PROTEIN ALBC-RELATED"/>
    <property type="match status" value="1"/>
</dbReference>
<evidence type="ECO:0000256" key="2">
    <source>
        <dbReference type="ARBA" id="ARBA00022741"/>
    </source>
</evidence>
<dbReference type="Gene3D" id="3.40.50.300">
    <property type="entry name" value="P-loop containing nucleotide triphosphate hydrolases"/>
    <property type="match status" value="1"/>
</dbReference>